<name>A0A923I0T0_9BURK</name>
<evidence type="ECO:0000313" key="7">
    <source>
        <dbReference type="Proteomes" id="UP000612361"/>
    </source>
</evidence>
<dbReference type="SUPFAM" id="SSF53187">
    <property type="entry name" value="Zn-dependent exopeptidases"/>
    <property type="match status" value="1"/>
</dbReference>
<organism evidence="6 7">
    <name type="scientific">Undibacterium rugosum</name>
    <dbReference type="NCBI Taxonomy" id="2762291"/>
    <lineage>
        <taxon>Bacteria</taxon>
        <taxon>Pseudomonadati</taxon>
        <taxon>Pseudomonadota</taxon>
        <taxon>Betaproteobacteria</taxon>
        <taxon>Burkholderiales</taxon>
        <taxon>Oxalobacteraceae</taxon>
        <taxon>Undibacterium</taxon>
    </lineage>
</organism>
<dbReference type="GO" id="GO:0046872">
    <property type="term" value="F:metal ion binding"/>
    <property type="evidence" value="ECO:0007669"/>
    <property type="project" value="UniProtKB-KW"/>
</dbReference>
<dbReference type="InterPro" id="IPR053138">
    <property type="entry name" value="N-alpha-Ac-DABA_deacetylase"/>
</dbReference>
<comment type="caution">
    <text evidence="6">The sequence shown here is derived from an EMBL/GenBank/DDBJ whole genome shotgun (WGS) entry which is preliminary data.</text>
</comment>
<gene>
    <name evidence="6" type="ORF">H8K47_10040</name>
</gene>
<dbReference type="Proteomes" id="UP000612361">
    <property type="component" value="Unassembled WGS sequence"/>
</dbReference>
<dbReference type="GO" id="GO:0016788">
    <property type="term" value="F:hydrolase activity, acting on ester bonds"/>
    <property type="evidence" value="ECO:0007669"/>
    <property type="project" value="InterPro"/>
</dbReference>
<feature type="domain" description="Succinylglutamate desuccinylase/Aspartoacylase catalytic" evidence="5">
    <location>
        <begin position="18"/>
        <end position="215"/>
    </location>
</feature>
<sequence>MQLQDLQFVSHTFRSPLPGPKLIITGAVHGNEICGTLAIRRLLEQLQSGALRLISGQLTLVPVCNPLAYAKGERQGERNLNRCLIPTAHVQEFEDHVANWLCPLLAAHEVLLDLHSFRGAGEPFVLVGPENNQAEIEPFSHAEAELAMAARLGVQRMVDGWLSTYAHGVARRQQALAPDADAKTRANADTRFGVGTTEYMRSVGGYAVTLECGQHEDPQAADVAWRAIDNTLRHLGLIAGNPPAPQAQIETLRIYDVIDKQHQDDVFCRDWYSFDTVCAGDLIGTRADGTAVRASMDGRIIFPDAEAGAGEEWFYITRYSNRLAGVV</sequence>
<dbReference type="PANTHER" id="PTHR37326:SF1">
    <property type="entry name" value="BLL3975 PROTEIN"/>
    <property type="match status" value="1"/>
</dbReference>
<proteinExistence type="predicted"/>
<keyword evidence="4" id="KW-0862">Zinc</keyword>
<dbReference type="PANTHER" id="PTHR37326">
    <property type="entry name" value="BLL3975 PROTEIN"/>
    <property type="match status" value="1"/>
</dbReference>
<evidence type="ECO:0000259" key="5">
    <source>
        <dbReference type="Pfam" id="PF24827"/>
    </source>
</evidence>
<dbReference type="InterPro" id="IPR055438">
    <property type="entry name" value="AstE_AspA_cat"/>
</dbReference>
<dbReference type="EMBL" id="JACOGG010000009">
    <property type="protein sequence ID" value="MBC3935699.1"/>
    <property type="molecule type" value="Genomic_DNA"/>
</dbReference>
<evidence type="ECO:0000256" key="1">
    <source>
        <dbReference type="ARBA" id="ARBA00001947"/>
    </source>
</evidence>
<dbReference type="RefSeq" id="WP_186881270.1">
    <property type="nucleotide sequence ID" value="NZ_JACOGG010000009.1"/>
</dbReference>
<comment type="cofactor">
    <cofactor evidence="1">
        <name>Zn(2+)</name>
        <dbReference type="ChEBI" id="CHEBI:29105"/>
    </cofactor>
</comment>
<dbReference type="Gene3D" id="3.40.630.10">
    <property type="entry name" value="Zn peptidases"/>
    <property type="match status" value="1"/>
</dbReference>
<evidence type="ECO:0000256" key="3">
    <source>
        <dbReference type="ARBA" id="ARBA00022801"/>
    </source>
</evidence>
<keyword evidence="2" id="KW-0479">Metal-binding</keyword>
<protein>
    <submittedName>
        <fullName evidence="6">Succinylglutamate desuccinylase/aspartoacylase family protein</fullName>
    </submittedName>
</protein>
<reference evidence="6" key="1">
    <citation type="submission" date="2020-08" db="EMBL/GenBank/DDBJ databases">
        <title>Novel species isolated from subtropical streams in China.</title>
        <authorList>
            <person name="Lu H."/>
        </authorList>
    </citation>
    <scope>NUCLEOTIDE SEQUENCE</scope>
    <source>
        <strain evidence="6">CY7W</strain>
    </source>
</reference>
<evidence type="ECO:0000256" key="2">
    <source>
        <dbReference type="ARBA" id="ARBA00022723"/>
    </source>
</evidence>
<dbReference type="Pfam" id="PF24827">
    <property type="entry name" value="AstE_AspA_cat"/>
    <property type="match status" value="1"/>
</dbReference>
<evidence type="ECO:0000313" key="6">
    <source>
        <dbReference type="EMBL" id="MBC3935699.1"/>
    </source>
</evidence>
<evidence type="ECO:0000256" key="4">
    <source>
        <dbReference type="ARBA" id="ARBA00022833"/>
    </source>
</evidence>
<dbReference type="AlphaFoldDB" id="A0A923I0T0"/>
<keyword evidence="7" id="KW-1185">Reference proteome</keyword>
<accession>A0A923I0T0</accession>
<keyword evidence="3" id="KW-0378">Hydrolase</keyword>